<evidence type="ECO:0000256" key="1">
    <source>
        <dbReference type="SAM" id="Phobius"/>
    </source>
</evidence>
<dbReference type="AlphaFoldDB" id="A0AAW4U4B9"/>
<reference evidence="3" key="1">
    <citation type="submission" date="2021-10" db="EMBL/GenBank/DDBJ databases">
        <title>Collection of gut derived symbiotic bacterial strains cultured from healthy donors.</title>
        <authorList>
            <person name="Lin H."/>
            <person name="Littmann E."/>
            <person name="Claire K."/>
            <person name="Pamer E."/>
        </authorList>
    </citation>
    <scope>NUCLEOTIDE SEQUENCE</scope>
    <source>
        <strain evidence="3">MSK.7.16</strain>
    </source>
</reference>
<accession>A0AAW4U4B9</accession>
<evidence type="ECO:0000313" key="4">
    <source>
        <dbReference type="Proteomes" id="UP001198190"/>
    </source>
</evidence>
<protein>
    <submittedName>
        <fullName evidence="3">Phage replisome organizer N-terminal domain-containing protein</fullName>
    </submittedName>
</protein>
<dbReference type="Proteomes" id="UP001198190">
    <property type="component" value="Unassembled WGS sequence"/>
</dbReference>
<keyword evidence="1" id="KW-1133">Transmembrane helix</keyword>
<evidence type="ECO:0000259" key="2">
    <source>
        <dbReference type="Pfam" id="PF09681"/>
    </source>
</evidence>
<dbReference type="InterPro" id="IPR010056">
    <property type="entry name" value="Phage_rep_org__N"/>
</dbReference>
<feature type="transmembrane region" description="Helical" evidence="1">
    <location>
        <begin position="21"/>
        <end position="39"/>
    </location>
</feature>
<comment type="caution">
    <text evidence="3">The sequence shown here is derived from an EMBL/GenBank/DDBJ whole genome shotgun (WGS) entry which is preliminary data.</text>
</comment>
<keyword evidence="1" id="KW-0472">Membrane</keyword>
<keyword evidence="1" id="KW-0812">Transmembrane</keyword>
<dbReference type="Pfam" id="PF09681">
    <property type="entry name" value="Phage_rep_org_N"/>
    <property type="match status" value="1"/>
</dbReference>
<sequence length="306" mass="36167">MNSKRYSWMKMMSDFYSRLETKGILNLPASAGYMVIVIFQKMQLLSLSNIGNEGVIDFKNIKENIYEEIAIQIDEEVKNIRTTINACSRVGWLEEIHDVNNNVIGIYIYELEVGSEADSSFRSRKSRLKQYLKQYPTDKIERMYNIDMFYKVIIKHIDKGRIQTKKALLDMIEKLLQCNNLPSMLHCNIETEKETEKEKETETETSIESENNKIDLKFEFEKRGIRFDLNVQKQFSKFDIGLILKELNLYYINKDNIRNPLAWLFVACKNHYQLNTNNKTLKTIKRTNTDELKIKQLELLKKEKGR</sequence>
<name>A0AAW4U4B9_9FIRM</name>
<organism evidence="3 4">
    <name type="scientific">Megamonas funiformis</name>
    <dbReference type="NCBI Taxonomy" id="437897"/>
    <lineage>
        <taxon>Bacteria</taxon>
        <taxon>Bacillati</taxon>
        <taxon>Bacillota</taxon>
        <taxon>Negativicutes</taxon>
        <taxon>Selenomonadales</taxon>
        <taxon>Selenomonadaceae</taxon>
        <taxon>Megamonas</taxon>
    </lineage>
</organism>
<feature type="domain" description="Phage replisome organiser N-terminal" evidence="2">
    <location>
        <begin position="8"/>
        <end position="130"/>
    </location>
</feature>
<dbReference type="EMBL" id="JAJCGD010000051">
    <property type="protein sequence ID" value="MCB6829370.1"/>
    <property type="molecule type" value="Genomic_DNA"/>
</dbReference>
<proteinExistence type="predicted"/>
<evidence type="ECO:0000313" key="3">
    <source>
        <dbReference type="EMBL" id="MCB6829370.1"/>
    </source>
</evidence>
<gene>
    <name evidence="3" type="ORF">LIY65_11785</name>
</gene>